<feature type="transmembrane region" description="Helical" evidence="6">
    <location>
        <begin position="128"/>
        <end position="158"/>
    </location>
</feature>
<dbReference type="GO" id="GO:0016020">
    <property type="term" value="C:membrane"/>
    <property type="evidence" value="ECO:0007669"/>
    <property type="project" value="UniProtKB-SubCell"/>
</dbReference>
<evidence type="ECO:0000256" key="2">
    <source>
        <dbReference type="ARBA" id="ARBA00006325"/>
    </source>
</evidence>
<dbReference type="PANTHER" id="PTHR22779">
    <property type="entry name" value="SD17342P"/>
    <property type="match status" value="1"/>
</dbReference>
<comment type="similarity">
    <text evidence="2">Belongs to the TMEM170 family.</text>
</comment>
<evidence type="ECO:0000256" key="4">
    <source>
        <dbReference type="ARBA" id="ARBA00022989"/>
    </source>
</evidence>
<keyword evidence="3 6" id="KW-0812">Transmembrane</keyword>
<organism evidence="7 8">
    <name type="scientific">Phanerochaete sordida</name>
    <dbReference type="NCBI Taxonomy" id="48140"/>
    <lineage>
        <taxon>Eukaryota</taxon>
        <taxon>Fungi</taxon>
        <taxon>Dikarya</taxon>
        <taxon>Basidiomycota</taxon>
        <taxon>Agaricomycotina</taxon>
        <taxon>Agaricomycetes</taxon>
        <taxon>Polyporales</taxon>
        <taxon>Phanerochaetaceae</taxon>
        <taxon>Phanerochaete</taxon>
    </lineage>
</organism>
<dbReference type="AlphaFoldDB" id="A0A9P3GBB6"/>
<name>A0A9P3GBB6_9APHY</name>
<evidence type="ECO:0000256" key="1">
    <source>
        <dbReference type="ARBA" id="ARBA00004141"/>
    </source>
</evidence>
<dbReference type="Proteomes" id="UP000703269">
    <property type="component" value="Unassembled WGS sequence"/>
</dbReference>
<dbReference type="EMBL" id="BPQB01000023">
    <property type="protein sequence ID" value="GJE91748.1"/>
    <property type="molecule type" value="Genomic_DNA"/>
</dbReference>
<evidence type="ECO:0000256" key="5">
    <source>
        <dbReference type="ARBA" id="ARBA00023136"/>
    </source>
</evidence>
<evidence type="ECO:0008006" key="9">
    <source>
        <dbReference type="Google" id="ProtNLM"/>
    </source>
</evidence>
<accession>A0A9P3GBB6</accession>
<reference evidence="7 8" key="1">
    <citation type="submission" date="2021-08" db="EMBL/GenBank/DDBJ databases">
        <title>Draft Genome Sequence of Phanerochaete sordida strain YK-624.</title>
        <authorList>
            <person name="Mori T."/>
            <person name="Dohra H."/>
            <person name="Suzuki T."/>
            <person name="Kawagishi H."/>
            <person name="Hirai H."/>
        </authorList>
    </citation>
    <scope>NUCLEOTIDE SEQUENCE [LARGE SCALE GENOMIC DNA]</scope>
    <source>
        <strain evidence="7 8">YK-624</strain>
    </source>
</reference>
<dbReference type="InterPro" id="IPR019334">
    <property type="entry name" value="TMEM170A/B/YPR153W-like"/>
</dbReference>
<evidence type="ECO:0000313" key="8">
    <source>
        <dbReference type="Proteomes" id="UP000703269"/>
    </source>
</evidence>
<dbReference type="OrthoDB" id="2131401at2759"/>
<gene>
    <name evidence="7" type="ORF">PsYK624_078990</name>
</gene>
<sequence length="196" mass="22388">MSVHRPTPPWPSLYNFWIEIEPIQHRDPVQSRGRYLYNSNDIFRFTLYWTLIFYTPAFFLCGTYAFLNLAFTPQSRVRRYLRLTSSEQRAQDALPLQKLHSASLSPADGFALTLCRAKHKRKERRSRLTFALLVALTFACTAVGGAVVGSAVLGYVMAGLFRAARFNMSTWIPFLVALMQTLVGYLSLWPTVVDII</sequence>
<comment type="caution">
    <text evidence="7">The sequence shown here is derived from an EMBL/GenBank/DDBJ whole genome shotgun (WGS) entry which is preliminary data.</text>
</comment>
<evidence type="ECO:0000313" key="7">
    <source>
        <dbReference type="EMBL" id="GJE91748.1"/>
    </source>
</evidence>
<comment type="subcellular location">
    <subcellularLocation>
        <location evidence="1">Membrane</location>
        <topology evidence="1">Multi-pass membrane protein</topology>
    </subcellularLocation>
</comment>
<feature type="transmembrane region" description="Helical" evidence="6">
    <location>
        <begin position="47"/>
        <end position="71"/>
    </location>
</feature>
<protein>
    <recommendedName>
        <fullName evidence="9">Integral membrane protein</fullName>
    </recommendedName>
</protein>
<feature type="transmembrane region" description="Helical" evidence="6">
    <location>
        <begin position="170"/>
        <end position="189"/>
    </location>
</feature>
<evidence type="ECO:0000256" key="3">
    <source>
        <dbReference type="ARBA" id="ARBA00022692"/>
    </source>
</evidence>
<proteinExistence type="inferred from homology"/>
<evidence type="ECO:0000256" key="6">
    <source>
        <dbReference type="SAM" id="Phobius"/>
    </source>
</evidence>
<dbReference type="PANTHER" id="PTHR22779:SF6">
    <property type="entry name" value="SD17342P"/>
    <property type="match status" value="1"/>
</dbReference>
<keyword evidence="4 6" id="KW-1133">Transmembrane helix</keyword>
<keyword evidence="5 6" id="KW-0472">Membrane</keyword>
<keyword evidence="8" id="KW-1185">Reference proteome</keyword>